<dbReference type="UniPathway" id="UPA00771">
    <property type="reaction ID" value="UER00766"/>
</dbReference>
<comment type="similarity">
    <text evidence="4 11">Belongs to the oxygen-dependent FAD-linked oxidoreductase family.</text>
</comment>
<dbReference type="PANTHER" id="PTHR43762:SF1">
    <property type="entry name" value="D-ARABINONO-1,4-LACTONE OXIDASE"/>
    <property type="match status" value="1"/>
</dbReference>
<dbReference type="OrthoDB" id="610608at2759"/>
<dbReference type="InterPro" id="IPR030654">
    <property type="entry name" value="Sugar_lactone_oxidase"/>
</dbReference>
<dbReference type="GO" id="GO:0003885">
    <property type="term" value="F:D-arabinono-1,4-lactone oxidase activity"/>
    <property type="evidence" value="ECO:0007669"/>
    <property type="project" value="UniProtKB-UniRule"/>
</dbReference>
<accession>A0A0E9NMX5</accession>
<dbReference type="GO" id="GO:0071949">
    <property type="term" value="F:FAD binding"/>
    <property type="evidence" value="ECO:0007669"/>
    <property type="project" value="UniProtKB-UniRule"/>
</dbReference>
<dbReference type="InterPro" id="IPR010031">
    <property type="entry name" value="FAD_lactone_oxidase-like"/>
</dbReference>
<dbReference type="PIRSF" id="PIRSF000136">
    <property type="entry name" value="LGO_GLO"/>
    <property type="match status" value="1"/>
</dbReference>
<proteinExistence type="inferred from homology"/>
<evidence type="ECO:0000313" key="13">
    <source>
        <dbReference type="EMBL" id="GAO51189.1"/>
    </source>
</evidence>
<dbReference type="Pfam" id="PF01565">
    <property type="entry name" value="FAD_binding_4"/>
    <property type="match status" value="1"/>
</dbReference>
<reference evidence="13 14" key="1">
    <citation type="journal article" date="2011" name="J. Gen. Appl. Microbiol.">
        <title>Draft genome sequencing of the enigmatic yeast Saitoella complicata.</title>
        <authorList>
            <person name="Nishida H."/>
            <person name="Hamamoto M."/>
            <person name="Sugiyama J."/>
        </authorList>
    </citation>
    <scope>NUCLEOTIDE SEQUENCE [LARGE SCALE GENOMIC DNA]</scope>
    <source>
        <strain evidence="13 14">NRRL Y-17804</strain>
    </source>
</reference>
<dbReference type="InterPro" id="IPR016167">
    <property type="entry name" value="FAD-bd_PCMH_sub1"/>
</dbReference>
<dbReference type="EMBL" id="BACD03000042">
    <property type="protein sequence ID" value="GAO51189.1"/>
    <property type="molecule type" value="Genomic_DNA"/>
</dbReference>
<evidence type="ECO:0000256" key="9">
    <source>
        <dbReference type="ARBA" id="ARBA00023136"/>
    </source>
</evidence>
<dbReference type="PROSITE" id="PS51387">
    <property type="entry name" value="FAD_PCMH"/>
    <property type="match status" value="1"/>
</dbReference>
<dbReference type="RefSeq" id="XP_019026512.1">
    <property type="nucleotide sequence ID" value="XM_019165759.1"/>
</dbReference>
<dbReference type="Gene3D" id="3.30.465.10">
    <property type="match status" value="1"/>
</dbReference>
<dbReference type="SUPFAM" id="SSF56176">
    <property type="entry name" value="FAD-binding/transporter-associated domain-like"/>
    <property type="match status" value="1"/>
</dbReference>
<keyword evidence="6 11" id="KW-0285">Flavoprotein</keyword>
<evidence type="ECO:0000256" key="11">
    <source>
        <dbReference type="RuleBase" id="RU367158"/>
    </source>
</evidence>
<reference evidence="13 14" key="2">
    <citation type="journal article" date="2014" name="J. Gen. Appl. Microbiol.">
        <title>The early diverging ascomycetous budding yeast Saitoella complicata has three histone deacetylases belonging to the Clr6, Hos2, and Rpd3 lineages.</title>
        <authorList>
            <person name="Nishida H."/>
            <person name="Matsumoto T."/>
            <person name="Kondo S."/>
            <person name="Hamamoto M."/>
            <person name="Yoshikawa H."/>
        </authorList>
    </citation>
    <scope>NUCLEOTIDE SEQUENCE [LARGE SCALE GENOMIC DNA]</scope>
    <source>
        <strain evidence="13 14">NRRL Y-17804</strain>
    </source>
</reference>
<keyword evidence="14" id="KW-1185">Reference proteome</keyword>
<keyword evidence="9" id="KW-0472">Membrane</keyword>
<keyword evidence="11" id="KW-0496">Mitochondrion</keyword>
<dbReference type="EC" id="1.1.3.37" evidence="5 11"/>
<dbReference type="InterPro" id="IPR016169">
    <property type="entry name" value="FAD-bd_PCMH_sub2"/>
</dbReference>
<evidence type="ECO:0000259" key="12">
    <source>
        <dbReference type="PROSITE" id="PS51387"/>
    </source>
</evidence>
<evidence type="ECO:0000313" key="14">
    <source>
        <dbReference type="Proteomes" id="UP000033140"/>
    </source>
</evidence>
<evidence type="ECO:0000256" key="10">
    <source>
        <dbReference type="ARBA" id="ARBA00033418"/>
    </source>
</evidence>
<dbReference type="Pfam" id="PF04030">
    <property type="entry name" value="ALO"/>
    <property type="match status" value="1"/>
</dbReference>
<name>A0A0E9NMX5_SAICN</name>
<dbReference type="STRING" id="698492.A0A0E9NMX5"/>
<dbReference type="GO" id="GO:0031966">
    <property type="term" value="C:mitochondrial membrane"/>
    <property type="evidence" value="ECO:0007669"/>
    <property type="project" value="UniProtKB-SubCell"/>
</dbReference>
<dbReference type="NCBIfam" id="TIGR01678">
    <property type="entry name" value="FAD_lactone_ox"/>
    <property type="match status" value="1"/>
</dbReference>
<comment type="pathway">
    <text evidence="3 11">Cofactor biosynthesis; D-erythroascorbate biosynthesis; dehydro-D-arabinono-1,4-lactone from D-arabinose: step 2/2.</text>
</comment>
<feature type="domain" description="FAD-binding PCMH-type" evidence="12">
    <location>
        <begin position="20"/>
        <end position="190"/>
    </location>
</feature>
<evidence type="ECO:0000256" key="6">
    <source>
        <dbReference type="ARBA" id="ARBA00022630"/>
    </source>
</evidence>
<comment type="subcellular location">
    <subcellularLocation>
        <location evidence="2">Membrane</location>
    </subcellularLocation>
    <subcellularLocation>
        <location evidence="11">Mitochondrion membrane</location>
    </subcellularLocation>
</comment>
<keyword evidence="8 11" id="KW-0560">Oxidoreductase</keyword>
<evidence type="ECO:0000256" key="4">
    <source>
        <dbReference type="ARBA" id="ARBA00005466"/>
    </source>
</evidence>
<dbReference type="Gene3D" id="3.30.70.2520">
    <property type="match status" value="1"/>
</dbReference>
<dbReference type="Gene3D" id="1.10.45.10">
    <property type="entry name" value="Vanillyl-alcohol Oxidase, Chain A, domain 4"/>
    <property type="match status" value="1"/>
</dbReference>
<dbReference type="Proteomes" id="UP000033140">
    <property type="component" value="Unassembled WGS sequence"/>
</dbReference>
<organism evidence="13 14">
    <name type="scientific">Saitoella complicata (strain BCRC 22490 / CBS 7301 / JCM 7358 / NBRC 10748 / NRRL Y-17804)</name>
    <dbReference type="NCBI Taxonomy" id="698492"/>
    <lineage>
        <taxon>Eukaryota</taxon>
        <taxon>Fungi</taxon>
        <taxon>Dikarya</taxon>
        <taxon>Ascomycota</taxon>
        <taxon>Taphrinomycotina</taxon>
        <taxon>Taphrinomycotina incertae sedis</taxon>
        <taxon>Saitoella</taxon>
    </lineage>
</organism>
<evidence type="ECO:0000256" key="8">
    <source>
        <dbReference type="ARBA" id="ARBA00023002"/>
    </source>
</evidence>
<dbReference type="Gene3D" id="3.30.43.10">
    <property type="entry name" value="Uridine Diphospho-n-acetylenolpyruvylglucosamine Reductase, domain 2"/>
    <property type="match status" value="1"/>
</dbReference>
<reference evidence="13 14" key="3">
    <citation type="journal article" date="2015" name="Genome Announc.">
        <title>Draft Genome Sequence of the Archiascomycetous Yeast Saitoella complicata.</title>
        <authorList>
            <person name="Yamauchi K."/>
            <person name="Kondo S."/>
            <person name="Hamamoto M."/>
            <person name="Takahashi Y."/>
            <person name="Ogura Y."/>
            <person name="Hayashi T."/>
            <person name="Nishida H."/>
        </authorList>
    </citation>
    <scope>NUCLEOTIDE SEQUENCE [LARGE SCALE GENOMIC DNA]</scope>
    <source>
        <strain evidence="13 14">NRRL Y-17804</strain>
    </source>
</reference>
<comment type="caution">
    <text evidence="13">The sequence shown here is derived from an EMBL/GenBank/DDBJ whole genome shotgun (WGS) entry which is preliminary data.</text>
</comment>
<dbReference type="InterPro" id="IPR016166">
    <property type="entry name" value="FAD-bd_PCMH"/>
</dbReference>
<sequence>MDKAIEYKRNHRFQNWAGTFVCTAERFYQPHTLDELKSILADARAHKKQLRVVGCGHSPSDIAMTTDWMVNLDYLNNVIEVNHEKHEVTVEAGMRLFRLHEILDKEGWAMPNIGSISDQSVAGAIATATHGSSLKHKLISDQVRELTILLADGTERTCSEESDPELFKAACVSLGALGIIIRVKMHVVPAFDLEMTSTVMDFDKVIDLWNSDKLWNSAEYVRVWWFPYSSRCIVARQDRIQSNSKPRTATSVWSWLADSFWGYHAQQIFHYIGRIFPSWLPSFERFVFSRRYGWALGLESHRVDNSYDGMNMDCLYAQYVDEWSLPVPTGAEATIRLRNWLINHDTSPTTGIPDHDPRGIFIHSPIEIRVTKGDEDDAYLSTAYGHDTVYIGVIMYRPYHLPTSYHRYFSAYEGLIHSLGGRPHWAKQHGMGRKELEDKYPELGTWLSVRERVDPEGVFLGEYVRRHLVEEKDVRGVSVANGEAGRMYKVVNRVGDEE</sequence>
<comment type="cofactor">
    <cofactor evidence="1 11">
        <name>FAD</name>
        <dbReference type="ChEBI" id="CHEBI:57692"/>
    </cofactor>
</comment>
<evidence type="ECO:0000256" key="7">
    <source>
        <dbReference type="ARBA" id="ARBA00022827"/>
    </source>
</evidence>
<evidence type="ECO:0000256" key="5">
    <source>
        <dbReference type="ARBA" id="ARBA00013136"/>
    </source>
</evidence>
<dbReference type="InterPro" id="IPR036318">
    <property type="entry name" value="FAD-bd_PCMH-like_sf"/>
</dbReference>
<gene>
    <name evidence="13" type="ORF">G7K_5300-t1</name>
</gene>
<protein>
    <recommendedName>
        <fullName evidence="5 11">D-arabinono-1,4-lactone oxidase</fullName>
        <shortName evidence="11">ALO</shortName>
        <ecNumber evidence="5 11">1.1.3.37</ecNumber>
    </recommendedName>
    <alternativeName>
        <fullName evidence="10 11">L-galactono-gamma-lactone oxidase</fullName>
    </alternativeName>
</protein>
<evidence type="ECO:0000256" key="1">
    <source>
        <dbReference type="ARBA" id="ARBA00001974"/>
    </source>
</evidence>
<evidence type="ECO:0000256" key="3">
    <source>
        <dbReference type="ARBA" id="ARBA00005083"/>
    </source>
</evidence>
<dbReference type="AlphaFoldDB" id="A0A0E9NMX5"/>
<dbReference type="OMA" id="YPRFGEF"/>
<dbReference type="PANTHER" id="PTHR43762">
    <property type="entry name" value="L-GULONOLACTONE OXIDASE"/>
    <property type="match status" value="1"/>
</dbReference>
<dbReference type="InterPro" id="IPR007173">
    <property type="entry name" value="ALO_C"/>
</dbReference>
<evidence type="ECO:0000256" key="2">
    <source>
        <dbReference type="ARBA" id="ARBA00004370"/>
    </source>
</evidence>
<dbReference type="InterPro" id="IPR006094">
    <property type="entry name" value="Oxid_FAD_bind_N"/>
</dbReference>
<keyword evidence="7 11" id="KW-0274">FAD</keyword>
<comment type="catalytic activity">
    <reaction evidence="11">
        <text>D-arabinono-1,4-lactone + O2 = dehydro-D-arabinono-1,4-lactone + H2O2 + H(+)</text>
        <dbReference type="Rhea" id="RHEA:23756"/>
        <dbReference type="ChEBI" id="CHEBI:15378"/>
        <dbReference type="ChEBI" id="CHEBI:15379"/>
        <dbReference type="ChEBI" id="CHEBI:16240"/>
        <dbReference type="ChEBI" id="CHEBI:16292"/>
        <dbReference type="ChEBI" id="CHEBI:58277"/>
        <dbReference type="EC" id="1.1.3.37"/>
    </reaction>
</comment>
<dbReference type="InterPro" id="IPR016171">
    <property type="entry name" value="Vanillyl_alc_oxidase_C-sub2"/>
</dbReference>